<sequence length="957" mass="109334">MLCSLLPEINRILPWGKARQRCVRLTVRSRPRRGLRGRERRPTRLFVAGCAVRLRPPAGESPGPAFWVPWHPTWSARLQTTSGRASSSARLAGQVSPEVEGYGARPVSSVASVYAGAGGSGSRISVSHCTSFWSGMGVGGLATGMAGGLAEMGGIQNEKETMQSLNDRLASYLDRVRSLETENRKLESKIREHLEKGPQVRDWGHYFKTIEDLRARIIANTVDNARIVLQIDNAHLAANDFRVKYETELAMRQSVESDIHGLHKVIDDTSVTRLQLDTEIEALKEELLFMKKNYEEEVNGLQAQIAISGLTVEVDAPKSQDLAKIMTEIQAQYDELARKNREELDKYWTQLIVESTTVVTTQSAEVGAAEMMLTELRHTVQSLEIDLDFMRNTKISLENSLREVEARYALQMEQLNGILLHLESELAQTRAEGQLQAQEYEVLLNIKIKLEAEIATYRHLLGDEVYQRGLEHQKHQAIVKYLQPGTWQINHSSCENVLAIISLAIGGVTEDEEEYLGRKQHCKQIHGRMNIAWCLGTGEWEPGKDVCSPGKDKKREDYLNPRIQSSVDEFSSFWLGFSLYLRNQSLTLVIASLNVLRWTPRGLNLQSQFNLENVTVFNTNEQESTLGQKHTEDREEGMDVEEGEMGDEEAPTTCSIPIDYNLYRKFWSLQDYFRNPVQCYEKISWKTFLKYSEEVLAVFKSYKLDDTQASRKKMEELKTGGEHVYFAKFLTSEKVQGELKDNVETVQANSSESSPIPRRNLHREKLQKWSSITTFVDTDPVLLLLRFIGSVYFELISKWEAFLNLLDLMDLQLSDSNFRRHILLQYLILFQYLKGQVKFKSSNYVLTDEQSLWIEDTTKSVYQHILNTEENWNSWKNEGCPSFVKERTSDTKPTRIIRKRTAPEDFLGKGPSKKILMGNEELTRLWNLCPDNMEACKSETRQVEHFSNEVLLLSSAE</sequence>
<evidence type="ECO:0000256" key="5">
    <source>
        <dbReference type="SAM" id="Coils"/>
    </source>
</evidence>
<evidence type="ECO:0000313" key="8">
    <source>
        <dbReference type="EMBL" id="KAK2094578.1"/>
    </source>
</evidence>
<name>A0ABQ9UBX9_SAGOE</name>
<dbReference type="Pfam" id="PF11957">
    <property type="entry name" value="efThoc1"/>
    <property type="match status" value="2"/>
</dbReference>
<dbReference type="PROSITE" id="PS51842">
    <property type="entry name" value="IF_ROD_2"/>
    <property type="match status" value="1"/>
</dbReference>
<evidence type="ECO:0000256" key="3">
    <source>
        <dbReference type="ARBA" id="ARBA00022754"/>
    </source>
</evidence>
<dbReference type="Gene3D" id="1.20.5.1160">
    <property type="entry name" value="Vasodilator-stimulated phosphoprotein"/>
    <property type="match status" value="1"/>
</dbReference>
<organism evidence="8 9">
    <name type="scientific">Saguinus oedipus</name>
    <name type="common">Cotton-top tamarin</name>
    <name type="synonym">Oedipomidas oedipus</name>
    <dbReference type="NCBI Taxonomy" id="9490"/>
    <lineage>
        <taxon>Eukaryota</taxon>
        <taxon>Metazoa</taxon>
        <taxon>Chordata</taxon>
        <taxon>Craniata</taxon>
        <taxon>Vertebrata</taxon>
        <taxon>Euteleostomi</taxon>
        <taxon>Mammalia</taxon>
        <taxon>Eutheria</taxon>
        <taxon>Euarchontoglires</taxon>
        <taxon>Primates</taxon>
        <taxon>Haplorrhini</taxon>
        <taxon>Platyrrhini</taxon>
        <taxon>Cebidae</taxon>
        <taxon>Callitrichinae</taxon>
        <taxon>Saguinus</taxon>
    </lineage>
</organism>
<keyword evidence="2" id="KW-0416">Keratin</keyword>
<gene>
    <name evidence="8" type="ORF">P7K49_028316</name>
</gene>
<evidence type="ECO:0000259" key="7">
    <source>
        <dbReference type="PROSITE" id="PS51842"/>
    </source>
</evidence>
<dbReference type="PANTHER" id="PTHR23239:SF349">
    <property type="entry name" value="KERATIN, TYPE I CYTOSKELETAL 18"/>
    <property type="match status" value="1"/>
</dbReference>
<comment type="caution">
    <text evidence="8">The sequence shown here is derived from an EMBL/GenBank/DDBJ whole genome shotgun (WGS) entry which is preliminary data.</text>
</comment>
<evidence type="ECO:0000256" key="6">
    <source>
        <dbReference type="SAM" id="MobiDB-lite"/>
    </source>
</evidence>
<evidence type="ECO:0000313" key="9">
    <source>
        <dbReference type="Proteomes" id="UP001266305"/>
    </source>
</evidence>
<keyword evidence="9" id="KW-1185">Reference proteome</keyword>
<dbReference type="PRINTS" id="PR01248">
    <property type="entry name" value="TYPE1KERATIN"/>
</dbReference>
<feature type="compositionally biased region" description="Acidic residues" evidence="6">
    <location>
        <begin position="634"/>
        <end position="650"/>
    </location>
</feature>
<dbReference type="InterPro" id="IPR039008">
    <property type="entry name" value="IF_rod_dom"/>
</dbReference>
<feature type="coiled-coil region" evidence="5">
    <location>
        <begin position="373"/>
        <end position="432"/>
    </location>
</feature>
<dbReference type="Proteomes" id="UP001266305">
    <property type="component" value="Unassembled WGS sequence"/>
</dbReference>
<feature type="coiled-coil region" evidence="5">
    <location>
        <begin position="266"/>
        <end position="346"/>
    </location>
</feature>
<evidence type="ECO:0000256" key="2">
    <source>
        <dbReference type="ARBA" id="ARBA00022744"/>
    </source>
</evidence>
<dbReference type="SUPFAM" id="SSF64593">
    <property type="entry name" value="Intermediate filament protein, coiled coil region"/>
    <property type="match status" value="2"/>
</dbReference>
<proteinExistence type="predicted"/>
<keyword evidence="3" id="KW-0403">Intermediate filament</keyword>
<accession>A0ABQ9UBX9</accession>
<evidence type="ECO:0000256" key="1">
    <source>
        <dbReference type="ARBA" id="ARBA00022553"/>
    </source>
</evidence>
<dbReference type="Pfam" id="PF00038">
    <property type="entry name" value="Filament"/>
    <property type="match status" value="1"/>
</dbReference>
<dbReference type="InterPro" id="IPR002957">
    <property type="entry name" value="Keratin_I"/>
</dbReference>
<feature type="domain" description="IF rod" evidence="7">
    <location>
        <begin position="158"/>
        <end position="468"/>
    </location>
</feature>
<dbReference type="PANTHER" id="PTHR23239">
    <property type="entry name" value="INTERMEDIATE FILAMENT"/>
    <property type="match status" value="1"/>
</dbReference>
<dbReference type="Gene3D" id="1.20.5.500">
    <property type="entry name" value="Single helix bin"/>
    <property type="match status" value="1"/>
</dbReference>
<reference evidence="8 9" key="1">
    <citation type="submission" date="2023-05" db="EMBL/GenBank/DDBJ databases">
        <title>B98-5 Cell Line De Novo Hybrid Assembly: An Optical Mapping Approach.</title>
        <authorList>
            <person name="Kananen K."/>
            <person name="Auerbach J.A."/>
            <person name="Kautto E."/>
            <person name="Blachly J.S."/>
        </authorList>
    </citation>
    <scope>NUCLEOTIDE SEQUENCE [LARGE SCALE GENOMIC DNA]</scope>
    <source>
        <strain evidence="8">B95-8</strain>
        <tissue evidence="8">Cell line</tissue>
    </source>
</reference>
<protein>
    <recommendedName>
        <fullName evidence="7">IF rod domain-containing protein</fullName>
    </recommendedName>
</protein>
<feature type="coiled-coil region" evidence="5">
    <location>
        <begin position="155"/>
        <end position="196"/>
    </location>
</feature>
<keyword evidence="1" id="KW-0597">Phosphoprotein</keyword>
<dbReference type="EMBL" id="JASSZA010000014">
    <property type="protein sequence ID" value="KAK2094578.1"/>
    <property type="molecule type" value="Genomic_DNA"/>
</dbReference>
<dbReference type="SMART" id="SM01391">
    <property type="entry name" value="Filament"/>
    <property type="match status" value="1"/>
</dbReference>
<evidence type="ECO:0000256" key="4">
    <source>
        <dbReference type="ARBA" id="ARBA00023054"/>
    </source>
</evidence>
<keyword evidence="4 5" id="KW-0175">Coiled coil</keyword>
<dbReference type="InterPro" id="IPR021861">
    <property type="entry name" value="THO_THOC1"/>
</dbReference>
<dbReference type="Gene3D" id="1.20.5.170">
    <property type="match status" value="1"/>
</dbReference>
<feature type="region of interest" description="Disordered" evidence="6">
    <location>
        <begin position="622"/>
        <end position="651"/>
    </location>
</feature>